<dbReference type="AlphaFoldDB" id="A0A7M3MH49"/>
<evidence type="ECO:0000256" key="2">
    <source>
        <dbReference type="ARBA" id="ARBA00013729"/>
    </source>
</evidence>
<evidence type="ECO:0000256" key="7">
    <source>
        <dbReference type="ARBA" id="ARBA00030776"/>
    </source>
</evidence>
<protein>
    <recommendedName>
        <fullName evidence="2 8">Transcription elongation factor GreA</fullName>
    </recommendedName>
    <alternativeName>
        <fullName evidence="7 8">Transcript cleavage factor GreA</fullName>
    </alternativeName>
</protein>
<dbReference type="GO" id="GO:0003677">
    <property type="term" value="F:DNA binding"/>
    <property type="evidence" value="ECO:0007669"/>
    <property type="project" value="UniProtKB-UniRule"/>
</dbReference>
<keyword evidence="4 8" id="KW-0238">DNA-binding</keyword>
<dbReference type="InterPro" id="IPR022691">
    <property type="entry name" value="Tscrpt_elong_fac_GreA/B_N"/>
</dbReference>
<comment type="function">
    <text evidence="6 8 9">Necessary for efficient RNA polymerase transcription elongation past template-encoded arresting sites. The arresting sites in DNA have the property of trapping a certain fraction of elongating RNA polymerases that pass through, resulting in locked ternary complexes. Cleavage of the nascent transcript by cleavage factors such as GreA or GreB allows the resumption of elongation from the new 3'terminus. GreA releases sequences of 2 to 3 nucleotides.</text>
</comment>
<dbReference type="InterPro" id="IPR028624">
    <property type="entry name" value="Tscrpt_elong_fac_GreA/B"/>
</dbReference>
<evidence type="ECO:0000259" key="11">
    <source>
        <dbReference type="Pfam" id="PF03449"/>
    </source>
</evidence>
<dbReference type="FunFam" id="1.10.287.180:FF:000001">
    <property type="entry name" value="Transcription elongation factor GreA"/>
    <property type="match status" value="1"/>
</dbReference>
<name>A0A7M3MH49_9BACT</name>
<evidence type="ECO:0000259" key="10">
    <source>
        <dbReference type="Pfam" id="PF01272"/>
    </source>
</evidence>
<dbReference type="PROSITE" id="PS00830">
    <property type="entry name" value="GREAB_2"/>
    <property type="match status" value="1"/>
</dbReference>
<dbReference type="Proteomes" id="UP000448292">
    <property type="component" value="Unassembled WGS sequence"/>
</dbReference>
<dbReference type="EMBL" id="QMIE01000004">
    <property type="protein sequence ID" value="TVM18271.1"/>
    <property type="molecule type" value="Genomic_DNA"/>
</dbReference>
<dbReference type="NCBIfam" id="NF001263">
    <property type="entry name" value="PRK00226.1-4"/>
    <property type="match status" value="1"/>
</dbReference>
<dbReference type="NCBIfam" id="NF001264">
    <property type="entry name" value="PRK00226.1-5"/>
    <property type="match status" value="1"/>
</dbReference>
<dbReference type="InterPro" id="IPR018151">
    <property type="entry name" value="TF_GreA/GreB_CS"/>
</dbReference>
<dbReference type="OrthoDB" id="9808774at2"/>
<evidence type="ECO:0000313" key="12">
    <source>
        <dbReference type="EMBL" id="TVM18271.1"/>
    </source>
</evidence>
<dbReference type="GO" id="GO:0006354">
    <property type="term" value="P:DNA-templated transcription elongation"/>
    <property type="evidence" value="ECO:0007669"/>
    <property type="project" value="TreeGrafter"/>
</dbReference>
<evidence type="ECO:0000256" key="6">
    <source>
        <dbReference type="ARBA" id="ARBA00024916"/>
    </source>
</evidence>
<feature type="domain" description="Transcription elongation factor GreA/GreB C-terminal" evidence="10">
    <location>
        <begin position="81"/>
        <end position="154"/>
    </location>
</feature>
<dbReference type="Pfam" id="PF01272">
    <property type="entry name" value="GreA_GreB"/>
    <property type="match status" value="1"/>
</dbReference>
<feature type="coiled-coil region" evidence="8">
    <location>
        <begin position="4"/>
        <end position="38"/>
    </location>
</feature>
<keyword evidence="8" id="KW-0175">Coiled coil</keyword>
<evidence type="ECO:0000313" key="13">
    <source>
        <dbReference type="Proteomes" id="UP000448292"/>
    </source>
</evidence>
<organism evidence="12 13">
    <name type="scientific">Oceanidesulfovibrio indonesiensis</name>
    <dbReference type="NCBI Taxonomy" id="54767"/>
    <lineage>
        <taxon>Bacteria</taxon>
        <taxon>Pseudomonadati</taxon>
        <taxon>Thermodesulfobacteriota</taxon>
        <taxon>Desulfovibrionia</taxon>
        <taxon>Desulfovibrionales</taxon>
        <taxon>Desulfovibrionaceae</taxon>
        <taxon>Oceanidesulfovibrio</taxon>
    </lineage>
</organism>
<gene>
    <name evidence="8" type="primary">greA</name>
    <name evidence="12" type="ORF">DPQ33_05820</name>
</gene>
<comment type="caution">
    <text evidence="12">The sequence shown here is derived from an EMBL/GenBank/DDBJ whole genome shotgun (WGS) entry which is preliminary data.</text>
</comment>
<comment type="similarity">
    <text evidence="1 8 9">Belongs to the GreA/GreB family.</text>
</comment>
<dbReference type="SUPFAM" id="SSF46557">
    <property type="entry name" value="GreA transcript cleavage protein, N-terminal domain"/>
    <property type="match status" value="1"/>
</dbReference>
<dbReference type="GO" id="GO:0070063">
    <property type="term" value="F:RNA polymerase binding"/>
    <property type="evidence" value="ECO:0007669"/>
    <property type="project" value="InterPro"/>
</dbReference>
<dbReference type="PANTHER" id="PTHR30437:SF4">
    <property type="entry name" value="TRANSCRIPTION ELONGATION FACTOR GREA"/>
    <property type="match status" value="1"/>
</dbReference>
<dbReference type="Pfam" id="PF03449">
    <property type="entry name" value="GreA_GreB_N"/>
    <property type="match status" value="1"/>
</dbReference>
<dbReference type="NCBIfam" id="NF001261">
    <property type="entry name" value="PRK00226.1-2"/>
    <property type="match status" value="1"/>
</dbReference>
<dbReference type="FunFam" id="3.10.50.30:FF:000001">
    <property type="entry name" value="Transcription elongation factor GreA"/>
    <property type="match status" value="1"/>
</dbReference>
<dbReference type="Gene3D" id="1.10.287.180">
    <property type="entry name" value="Transcription elongation factor, GreA/GreB, N-terminal domain"/>
    <property type="match status" value="1"/>
</dbReference>
<dbReference type="PIRSF" id="PIRSF006092">
    <property type="entry name" value="GreA_GreB"/>
    <property type="match status" value="1"/>
</dbReference>
<dbReference type="HAMAP" id="MF_00105">
    <property type="entry name" value="GreA_GreB"/>
    <property type="match status" value="1"/>
</dbReference>
<dbReference type="GO" id="GO:0003746">
    <property type="term" value="F:translation elongation factor activity"/>
    <property type="evidence" value="ECO:0007669"/>
    <property type="project" value="UniProtKB-KW"/>
</dbReference>
<accession>A0A7M3MH49</accession>
<dbReference type="PROSITE" id="PS00829">
    <property type="entry name" value="GREAB_1"/>
    <property type="match status" value="1"/>
</dbReference>
<dbReference type="SUPFAM" id="SSF54534">
    <property type="entry name" value="FKBP-like"/>
    <property type="match status" value="1"/>
</dbReference>
<dbReference type="Gene3D" id="3.10.50.30">
    <property type="entry name" value="Transcription elongation factor, GreA/GreB, C-terminal domain"/>
    <property type="match status" value="1"/>
</dbReference>
<keyword evidence="3 8" id="KW-0805">Transcription regulation</keyword>
<dbReference type="NCBIfam" id="TIGR01462">
    <property type="entry name" value="greA"/>
    <property type="match status" value="1"/>
</dbReference>
<evidence type="ECO:0000256" key="4">
    <source>
        <dbReference type="ARBA" id="ARBA00023125"/>
    </source>
</evidence>
<evidence type="ECO:0000256" key="3">
    <source>
        <dbReference type="ARBA" id="ARBA00023015"/>
    </source>
</evidence>
<keyword evidence="5 8" id="KW-0804">Transcription</keyword>
<keyword evidence="13" id="KW-1185">Reference proteome</keyword>
<reference evidence="12 13" key="1">
    <citation type="submission" date="2018-06" db="EMBL/GenBank/DDBJ databases">
        <title>Complete genome of Desulfovibrio indonesiensis P37SLT.</title>
        <authorList>
            <person name="Crispim J.S."/>
            <person name="Vidigal P.M.P."/>
            <person name="Silva L.C.F."/>
            <person name="Laguardia C.N."/>
            <person name="Araujo L.C."/>
            <person name="Dias R.S."/>
            <person name="Sousa M.P."/>
            <person name="Paula S.O."/>
            <person name="Silva C."/>
        </authorList>
    </citation>
    <scope>NUCLEOTIDE SEQUENCE [LARGE SCALE GENOMIC DNA]</scope>
    <source>
        <strain evidence="12 13">P37SLT</strain>
    </source>
</reference>
<dbReference type="InterPro" id="IPR001437">
    <property type="entry name" value="Tscrpt_elong_fac_GreA/B_C"/>
</dbReference>
<evidence type="ECO:0000256" key="1">
    <source>
        <dbReference type="ARBA" id="ARBA00008213"/>
    </source>
</evidence>
<evidence type="ECO:0000256" key="5">
    <source>
        <dbReference type="ARBA" id="ARBA00023163"/>
    </source>
</evidence>
<dbReference type="InterPro" id="IPR036805">
    <property type="entry name" value="Tscrpt_elong_fac_GreA/B_N_sf"/>
</dbReference>
<dbReference type="InterPro" id="IPR036953">
    <property type="entry name" value="GreA/GreB_C_sf"/>
</dbReference>
<feature type="domain" description="Transcription elongation factor GreA/GreB N-terminal" evidence="11">
    <location>
        <begin position="4"/>
        <end position="72"/>
    </location>
</feature>
<keyword evidence="12" id="KW-0251">Elongation factor</keyword>
<dbReference type="PANTHER" id="PTHR30437">
    <property type="entry name" value="TRANSCRIPTION ELONGATION FACTOR GREA"/>
    <property type="match status" value="1"/>
</dbReference>
<dbReference type="InterPro" id="IPR006359">
    <property type="entry name" value="Tscrpt_elong_fac_GreA"/>
</dbReference>
<dbReference type="RefSeq" id="WP_144302272.1">
    <property type="nucleotide sequence ID" value="NZ_QMIE01000004.1"/>
</dbReference>
<evidence type="ECO:0000256" key="8">
    <source>
        <dbReference type="HAMAP-Rule" id="MF_00105"/>
    </source>
</evidence>
<keyword evidence="12" id="KW-0648">Protein biosynthesis</keyword>
<dbReference type="InterPro" id="IPR023459">
    <property type="entry name" value="Tscrpt_elong_fac_GreA/B_fam"/>
</dbReference>
<dbReference type="GO" id="GO:0032784">
    <property type="term" value="P:regulation of DNA-templated transcription elongation"/>
    <property type="evidence" value="ECO:0007669"/>
    <property type="project" value="UniProtKB-UniRule"/>
</dbReference>
<sequence length="162" mass="17998">MSSIPISQEGHKRLKEELERLKKERPEVIQAIKEAREEGDLKENAGYDAARERQGMLEARINYIESRMPQFNVIDLKTLSSETVIFGATVEIEDVDTGESKTYTLLGPDESDPCKGSISVMSPVGRALLGKEVGDEVVVDVPRGRVEYEILSIKFNGAAQCK</sequence>
<proteinExistence type="inferred from homology"/>
<evidence type="ECO:0000256" key="9">
    <source>
        <dbReference type="RuleBase" id="RU000556"/>
    </source>
</evidence>